<dbReference type="GO" id="GO:0032259">
    <property type="term" value="P:methylation"/>
    <property type="evidence" value="ECO:0007669"/>
    <property type="project" value="UniProtKB-KW"/>
</dbReference>
<evidence type="ECO:0000313" key="1">
    <source>
        <dbReference type="EMBL" id="SDE46885.1"/>
    </source>
</evidence>
<evidence type="ECO:0000313" key="2">
    <source>
        <dbReference type="Proteomes" id="UP000199072"/>
    </source>
</evidence>
<organism evidence="1 2">
    <name type="scientific">Mucilaginibacter pineti</name>
    <dbReference type="NCBI Taxonomy" id="1391627"/>
    <lineage>
        <taxon>Bacteria</taxon>
        <taxon>Pseudomonadati</taxon>
        <taxon>Bacteroidota</taxon>
        <taxon>Sphingobacteriia</taxon>
        <taxon>Sphingobacteriales</taxon>
        <taxon>Sphingobacteriaceae</taxon>
        <taxon>Mucilaginibacter</taxon>
    </lineage>
</organism>
<sequence length="262" mass="30482">MNDLEIYFKNNTERVIYKWAHYFDVYERHFAKYRGKEIVILEIGTLHGGSLQMWKSYFGDKAKIYGIDINPNCKAVEEENIKILIGSQTDRNFLQTVKREIPPIDILIDDGGHTMLQQIISYEELFSHVKPDGVYLCEDIHTSYWLKYGGGHKRQGTFIEYSKNFIDQLNAYHSVENSLKVNDFTRSVNSLHYYDSIVVIEKRPTPQPTSSKTGTITTPFMNLEAHGLAKVKKNANYRLKHIWNVTTAFFKLPFKKGSFDYS</sequence>
<protein>
    <submittedName>
        <fullName evidence="1">Methyltransferase domain-containing protein</fullName>
    </submittedName>
</protein>
<name>A0A1G7D7Z9_9SPHI</name>
<gene>
    <name evidence="1" type="ORF">SAMN05216464_106252</name>
</gene>
<dbReference type="Proteomes" id="UP000199072">
    <property type="component" value="Unassembled WGS sequence"/>
</dbReference>
<dbReference type="RefSeq" id="WP_091150157.1">
    <property type="nucleotide sequence ID" value="NZ_FNAI01000006.1"/>
</dbReference>
<dbReference type="GO" id="GO:0008168">
    <property type="term" value="F:methyltransferase activity"/>
    <property type="evidence" value="ECO:0007669"/>
    <property type="project" value="UniProtKB-KW"/>
</dbReference>
<dbReference type="OrthoDB" id="9816564at2"/>
<dbReference type="Gene3D" id="3.40.50.150">
    <property type="entry name" value="Vaccinia Virus protein VP39"/>
    <property type="match status" value="1"/>
</dbReference>
<keyword evidence="1" id="KW-0808">Transferase</keyword>
<accession>A0A1G7D7Z9</accession>
<dbReference type="AlphaFoldDB" id="A0A1G7D7Z9"/>
<dbReference type="InterPro" id="IPR029063">
    <property type="entry name" value="SAM-dependent_MTases_sf"/>
</dbReference>
<keyword evidence="2" id="KW-1185">Reference proteome</keyword>
<proteinExistence type="predicted"/>
<dbReference type="Pfam" id="PF13578">
    <property type="entry name" value="Methyltransf_24"/>
    <property type="match status" value="1"/>
</dbReference>
<dbReference type="SUPFAM" id="SSF53335">
    <property type="entry name" value="S-adenosyl-L-methionine-dependent methyltransferases"/>
    <property type="match status" value="1"/>
</dbReference>
<dbReference type="STRING" id="1391627.SAMN05216464_106252"/>
<keyword evidence="1" id="KW-0489">Methyltransferase</keyword>
<dbReference type="EMBL" id="FNAI01000006">
    <property type="protein sequence ID" value="SDE46885.1"/>
    <property type="molecule type" value="Genomic_DNA"/>
</dbReference>
<reference evidence="1 2" key="1">
    <citation type="submission" date="2016-10" db="EMBL/GenBank/DDBJ databases">
        <authorList>
            <person name="de Groot N.N."/>
        </authorList>
    </citation>
    <scope>NUCLEOTIDE SEQUENCE [LARGE SCALE GENOMIC DNA]</scope>
    <source>
        <strain evidence="1 2">47C3B</strain>
    </source>
</reference>